<reference evidence="2" key="1">
    <citation type="submission" date="2017-06" db="EMBL/GenBank/DDBJ databases">
        <authorList>
            <person name="Varghese N."/>
            <person name="Submissions S."/>
        </authorList>
    </citation>
    <scope>NUCLEOTIDE SEQUENCE [LARGE SCALE GENOMIC DNA]</scope>
    <source>
        <strain evidence="2">JAD2</strain>
    </source>
</reference>
<gene>
    <name evidence="1" type="ORF">SAMN02746019_00005150</name>
</gene>
<sequence>MAGIEPMSHRRLVRVYVVQVFQDPDGAIYGRVTEPATMRQWVFRDLADLPGILGQGVEGLSETPPGK</sequence>
<dbReference type="EMBL" id="FYEK01000022">
    <property type="protein sequence ID" value="SNB62426.1"/>
    <property type="molecule type" value="Genomic_DNA"/>
</dbReference>
<dbReference type="Proteomes" id="UP000197025">
    <property type="component" value="Unassembled WGS sequence"/>
</dbReference>
<dbReference type="InParanoid" id="A0A212QSJ0"/>
<evidence type="ECO:0000313" key="2">
    <source>
        <dbReference type="Proteomes" id="UP000197025"/>
    </source>
</evidence>
<keyword evidence="2" id="KW-1185">Reference proteome</keyword>
<name>A0A212QSJ0_9CHLR</name>
<protein>
    <submittedName>
        <fullName evidence="1">Uncharacterized protein</fullName>
    </submittedName>
</protein>
<accession>A0A212QSJ0</accession>
<dbReference type="AlphaFoldDB" id="A0A212QSJ0"/>
<organism evidence="1 2">
    <name type="scientific">Thermoflexus hugenholtzii JAD2</name>
    <dbReference type="NCBI Taxonomy" id="877466"/>
    <lineage>
        <taxon>Bacteria</taxon>
        <taxon>Bacillati</taxon>
        <taxon>Chloroflexota</taxon>
        <taxon>Thermoflexia</taxon>
        <taxon>Thermoflexales</taxon>
        <taxon>Thermoflexaceae</taxon>
        <taxon>Thermoflexus</taxon>
    </lineage>
</organism>
<proteinExistence type="predicted"/>
<dbReference type="RefSeq" id="WP_088570787.1">
    <property type="nucleotide sequence ID" value="NZ_FYEK01000022.1"/>
</dbReference>
<evidence type="ECO:0000313" key="1">
    <source>
        <dbReference type="EMBL" id="SNB62426.1"/>
    </source>
</evidence>